<comment type="catalytic activity">
    <reaction evidence="1">
        <text>a 1,2-diacyl-sn-glycero-3-phosphocholine + H2O = a 1,2-diacyl-sn-glycero-3-phosphate + choline + H(+)</text>
        <dbReference type="Rhea" id="RHEA:14445"/>
        <dbReference type="ChEBI" id="CHEBI:15354"/>
        <dbReference type="ChEBI" id="CHEBI:15377"/>
        <dbReference type="ChEBI" id="CHEBI:15378"/>
        <dbReference type="ChEBI" id="CHEBI:57643"/>
        <dbReference type="ChEBI" id="CHEBI:58608"/>
        <dbReference type="EC" id="3.1.4.4"/>
    </reaction>
</comment>
<dbReference type="AlphaFoldDB" id="A0A421FSX7"/>
<dbReference type="EC" id="3.1.4.4" evidence="2"/>
<comment type="caution">
    <text evidence="8">The sequence shown here is derived from an EMBL/GenBank/DDBJ whole genome shotgun (WGS) entry which is preliminary data.</text>
</comment>
<reference evidence="8 9" key="1">
    <citation type="submission" date="2018-07" db="EMBL/GenBank/DDBJ databases">
        <title>Genome sequencing of oomycete isolates from Chile give support for New Zealand origin for Phytophthora kernoviae and make available the first Nothophytophthora sp. genome.</title>
        <authorList>
            <person name="Studholme D.J."/>
            <person name="Sanfuentes E."/>
            <person name="Panda P."/>
            <person name="Hill R."/>
            <person name="Sambles C."/>
            <person name="Grant M."/>
            <person name="Williams N.M."/>
            <person name="Mcdougal R.L."/>
        </authorList>
    </citation>
    <scope>NUCLEOTIDE SEQUENCE [LARGE SCALE GENOMIC DNA]</scope>
    <source>
        <strain evidence="8">Chile7</strain>
    </source>
</reference>
<dbReference type="Proteomes" id="UP000284657">
    <property type="component" value="Unassembled WGS sequence"/>
</dbReference>
<proteinExistence type="predicted"/>
<protein>
    <recommendedName>
        <fullName evidence="2">phospholipase D</fullName>
        <ecNumber evidence="2">3.1.4.4</ecNumber>
    </recommendedName>
</protein>
<dbReference type="PROSITE" id="PS50035">
    <property type="entry name" value="PLD"/>
    <property type="match status" value="4"/>
</dbReference>
<sequence length="1073" mass="122534">MSEMPEGLSRVLKFLANPFHYEKKPEKEATAPFDQPYLEPTRWFLTEEEMKASRDGHERHGIHLYSTGNQVKLYVATDGYFSDVANDMLEVRNGDLVYLTGWGTCNVPFKPHEPDTKLTDLAEGAVKRGADWRMLVWANLTERAQNHDVRDIINALPPPQANGPARFVYDDRLPFPTSSHHQKSVIVRKGRDLIAYVGGVDLTNDRWDTVEHDQKDLRERTGIKCTYNGWLDAHARVVGPVSKDVAANFLDRWNAEPKPAKDLLDNLLDFENPDYSALPSIDESNAPLDIPSDGTHAVQLCRTFSPDYDHYGFAPQGEQSIFHARIKAIRNAQNYIFIQDQYFILVPELLEAIMDMMPSIERVIVIVQRTVEAEYTGYAKYLYDMVAPIQKAYPDKFKLYTTKEARELYIHTKLVIVDDVYVSVGSSNWNRRSMTSDSEIGINIVDTELEQSPDNITVNKLARNFRIQKFMEATKLPFEKLDEMTFLEACDALEAAAHDDGSSLIEPYTVEYKPQFDHVPDALRQLVDPDILDDRGRQVKQFLEGNRAFHFIVDPFQREKKPEKPATAPFDQPYLEPTRWFLTEEEMKTCRDGHERRGIHLYTNGNRVKMYAASADYFGDVADDMMEVRNGDLVYLTGWGTCNVPFKPHEPDTKLTDLAEGAVKRGADWRMLVWSNITERAQNHEVRDIINALPPPQENGPARFVYDDRLPHTTSSHHQKSVIVRKGRDLVAYVGGVDLTNDRWDTLEHDQKDLRERAGIKCLWNGWLDAHARIVGPATKDVAANFLDRWNSEDIPSQDLMDDLLDFENPDYSALPPIDSGSIPLDIPSDGTHAVQLCRTFSPDYDHYGFAPQGEQSIFHARIKAIRNAQNYIFIQDQYFILVPELLEAIMDMMPSIERVIVIVQRTVEAAYTGYAKYMYDMVAPIQKAYPDKFKLYTTKEARELYIHTKLVIVDDVYVSVGSSNWNRRSMTSDSEIGINIVDTELEQSPDNITVNKLARNFRIQKFMEATKLPFEKLDEMTFLEACDALEAAAHDDGSSLIEPYAVKDSAAFDFVPDALRQMVDPDVASDNE</sequence>
<evidence type="ECO:0000256" key="5">
    <source>
        <dbReference type="ARBA" id="ARBA00022963"/>
    </source>
</evidence>
<dbReference type="InterPro" id="IPR025202">
    <property type="entry name" value="PLD-like_dom"/>
</dbReference>
<dbReference type="CDD" id="cd09105">
    <property type="entry name" value="PLDc_vPLD1_2_like_2"/>
    <property type="match status" value="2"/>
</dbReference>
<evidence type="ECO:0000256" key="2">
    <source>
        <dbReference type="ARBA" id="ARBA00012027"/>
    </source>
</evidence>
<dbReference type="GO" id="GO:0005886">
    <property type="term" value="C:plasma membrane"/>
    <property type="evidence" value="ECO:0007669"/>
    <property type="project" value="TreeGrafter"/>
</dbReference>
<evidence type="ECO:0000313" key="8">
    <source>
        <dbReference type="EMBL" id="RLN50889.1"/>
    </source>
</evidence>
<keyword evidence="4" id="KW-0378">Hydrolase</keyword>
<feature type="domain" description="PLD phosphodiesterase" evidence="7">
    <location>
        <begin position="176"/>
        <end position="206"/>
    </location>
</feature>
<keyword evidence="5" id="KW-0442">Lipid degradation</keyword>
<dbReference type="InterPro" id="IPR015679">
    <property type="entry name" value="PLipase_D_fam"/>
</dbReference>
<evidence type="ECO:0000256" key="1">
    <source>
        <dbReference type="ARBA" id="ARBA00000798"/>
    </source>
</evidence>
<dbReference type="CDD" id="cd09104">
    <property type="entry name" value="PLDc_vPLD1_2_like_1"/>
    <property type="match status" value="2"/>
</dbReference>
<dbReference type="GO" id="GO:0004630">
    <property type="term" value="F:phospholipase D activity"/>
    <property type="evidence" value="ECO:0007669"/>
    <property type="project" value="UniProtKB-EC"/>
</dbReference>
<name>A0A421FSX7_9STRA</name>
<dbReference type="Pfam" id="PF13091">
    <property type="entry name" value="PLDc_2"/>
    <property type="match status" value="2"/>
</dbReference>
<dbReference type="Gene3D" id="3.30.870.10">
    <property type="entry name" value="Endonuclease Chain A"/>
    <property type="match status" value="4"/>
</dbReference>
<feature type="domain" description="PLD phosphodiesterase" evidence="7">
    <location>
        <begin position="943"/>
        <end position="970"/>
    </location>
</feature>
<dbReference type="GO" id="GO:0009395">
    <property type="term" value="P:phospholipid catabolic process"/>
    <property type="evidence" value="ECO:0007669"/>
    <property type="project" value="TreeGrafter"/>
</dbReference>
<gene>
    <name evidence="8" type="ORF">BBJ29_001546</name>
</gene>
<organism evidence="8 9">
    <name type="scientific">Phytophthora kernoviae</name>
    <dbReference type="NCBI Taxonomy" id="325452"/>
    <lineage>
        <taxon>Eukaryota</taxon>
        <taxon>Sar</taxon>
        <taxon>Stramenopiles</taxon>
        <taxon>Oomycota</taxon>
        <taxon>Peronosporomycetes</taxon>
        <taxon>Peronosporales</taxon>
        <taxon>Peronosporaceae</taxon>
        <taxon>Phytophthora</taxon>
    </lineage>
</organism>
<dbReference type="EMBL" id="MBAD02001956">
    <property type="protein sequence ID" value="RLN50889.1"/>
    <property type="molecule type" value="Genomic_DNA"/>
</dbReference>
<dbReference type="InterPro" id="IPR001736">
    <property type="entry name" value="PLipase_D/transphosphatidylase"/>
</dbReference>
<keyword evidence="6" id="KW-0443">Lipid metabolism</keyword>
<feature type="domain" description="PLD phosphodiesterase" evidence="7">
    <location>
        <begin position="406"/>
        <end position="433"/>
    </location>
</feature>
<evidence type="ECO:0000256" key="3">
    <source>
        <dbReference type="ARBA" id="ARBA00022737"/>
    </source>
</evidence>
<keyword evidence="3" id="KW-0677">Repeat</keyword>
<evidence type="ECO:0000256" key="4">
    <source>
        <dbReference type="ARBA" id="ARBA00022801"/>
    </source>
</evidence>
<evidence type="ECO:0000259" key="7">
    <source>
        <dbReference type="PROSITE" id="PS50035"/>
    </source>
</evidence>
<dbReference type="SMART" id="SM00155">
    <property type="entry name" value="PLDc"/>
    <property type="match status" value="4"/>
</dbReference>
<accession>A0A421FSX7</accession>
<dbReference type="PANTHER" id="PTHR18896:SF76">
    <property type="entry name" value="PHOSPHOLIPASE"/>
    <property type="match status" value="1"/>
</dbReference>
<evidence type="ECO:0000256" key="6">
    <source>
        <dbReference type="ARBA" id="ARBA00023098"/>
    </source>
</evidence>
<feature type="domain" description="PLD phosphodiesterase" evidence="7">
    <location>
        <begin position="713"/>
        <end position="743"/>
    </location>
</feature>
<evidence type="ECO:0000313" key="9">
    <source>
        <dbReference type="Proteomes" id="UP000284657"/>
    </source>
</evidence>
<dbReference type="PANTHER" id="PTHR18896">
    <property type="entry name" value="PHOSPHOLIPASE D"/>
    <property type="match status" value="1"/>
</dbReference>
<dbReference type="SUPFAM" id="SSF56024">
    <property type="entry name" value="Phospholipase D/nuclease"/>
    <property type="match status" value="4"/>
</dbReference>